<geneLocation type="mitochondrion" evidence="1"/>
<reference evidence="1" key="2">
    <citation type="journal article" date="2004" name="Mol. Biol. Evol.">
        <title>The complete mitochondrial DNA sequence of the green alga Pseudendoclonium akinetum (Ulvophyceae) highlights distinctive evolutionary trends in the chlorophyta and suggests a sister-group relationship between the Ulvophyceae and Chlorophyceae.</title>
        <authorList>
            <person name="Pombert J.F."/>
            <person name="Otis C."/>
            <person name="Lemieux C."/>
            <person name="Turmel M."/>
        </authorList>
    </citation>
    <scope>NUCLEOTIDE SEQUENCE</scope>
    <source>
        <strain evidence="1">UTEX 1912</strain>
    </source>
</reference>
<dbReference type="EMBL" id="AY359242">
    <property type="protein sequence ID" value="AAQ18728.1"/>
    <property type="molecule type" value="Genomic_DNA"/>
</dbReference>
<gene>
    <name evidence="1" type="primary">orf97a</name>
</gene>
<dbReference type="GeneID" id="2847039"/>
<dbReference type="AlphaFoldDB" id="Q6UVU6"/>
<keyword evidence="1" id="KW-0496">Mitochondrion</keyword>
<evidence type="ECO:0000313" key="1">
    <source>
        <dbReference type="EMBL" id="AAQ18728.1"/>
    </source>
</evidence>
<proteinExistence type="predicted"/>
<organism evidence="1">
    <name type="scientific">Tupiella akineta</name>
    <name type="common">Green alga</name>
    <name type="synonym">Pseudendoclonium akinetum</name>
    <dbReference type="NCBI Taxonomy" id="160070"/>
    <lineage>
        <taxon>Eukaryota</taxon>
        <taxon>Viridiplantae</taxon>
        <taxon>Chlorophyta</taxon>
        <taxon>core chlorophytes</taxon>
        <taxon>Ulvophyceae</taxon>
        <taxon>OUU clade</taxon>
        <taxon>Ulotrichales</taxon>
        <taxon>Tupiellaceae</taxon>
        <taxon>Tupiella</taxon>
    </lineage>
</organism>
<dbReference type="RefSeq" id="YP_025769.1">
    <property type="nucleotide sequence ID" value="NC_005926.1"/>
</dbReference>
<protein>
    <submittedName>
        <fullName evidence="1">Uncharacterized protein</fullName>
    </submittedName>
</protein>
<sequence length="97" mass="11071">MWESAKGRMACGQPTADDRRPCGCLRTLARQLYALECPLEDKIGCPQLSNVPSDPLKTFLSRKAWERNYQLSNFAFYASLRVAGQPEAKQRQFPFEN</sequence>
<name>Q6UVU6_TUPAK</name>
<reference evidence="1" key="1">
    <citation type="submission" date="2003-08" db="EMBL/GenBank/DDBJ databases">
        <authorList>
            <person name="Pombert J.-F."/>
            <person name="Otis C."/>
            <person name="Lemieux C."/>
            <person name="Turmel M."/>
        </authorList>
    </citation>
    <scope>NUCLEOTIDE SEQUENCE</scope>
    <source>
        <strain evidence="1">UTEX 1912</strain>
    </source>
</reference>
<accession>Q6UVU6</accession>